<sequence length="475" mass="53902">MVGVAGRSKGCRTCRRRKKGCDLQEPICGNCIRTNNFCEYDRQQVFINMSGPGRGTGMVVAKHTVPRADIVLRHSLARTAYEDKYLSLFWNSWFPCGRQSAEILPKYPIYSWISCARDLYQHDKALWRTLLAMCFCTLGRQSGKSELMADGFQMYTQALREVNASLRHPTRWKSDAVMVASRGLGLFEDQSQVEGSQARSWHGHNLGELALIRLRGPEAYIEGYAHTLFAEGRMHLAIAGCMDRKRNFLSEDAWKTIPWTKIPKSPKDVLLDILIDLPALLEEVDLLQQAPGSGAEISRRFMQTYQRLDREIAWWLQNLSPPRKILDDLHERNYKNPTADDLAVAHIMTHFWAACIVVYSSLHMALLLPKFTGIDSIVFTERTDPRPYCVQIADVVDIFFQPEAGTFGLHSAPFPVGMAIKYLMFTEGLTSPDCARLIGYFSRQSGGAAMGRFLMNSYPEWTKNESRPAKLEDVV</sequence>
<gene>
    <name evidence="1" type="ORF">CTRU02_206136</name>
</gene>
<keyword evidence="2" id="KW-1185">Reference proteome</keyword>
<dbReference type="Proteomes" id="UP000805649">
    <property type="component" value="Unassembled WGS sequence"/>
</dbReference>
<proteinExistence type="predicted"/>
<comment type="caution">
    <text evidence="1">The sequence shown here is derived from an EMBL/GenBank/DDBJ whole genome shotgun (WGS) entry which is preliminary data.</text>
</comment>
<evidence type="ECO:0000313" key="2">
    <source>
        <dbReference type="Proteomes" id="UP000805649"/>
    </source>
</evidence>
<dbReference type="EMBL" id="VUJX02000003">
    <property type="protein sequence ID" value="KAL0939526.1"/>
    <property type="molecule type" value="Genomic_DNA"/>
</dbReference>
<organism evidence="1 2">
    <name type="scientific">Colletotrichum truncatum</name>
    <name type="common">Anthracnose fungus</name>
    <name type="synonym">Colletotrichum capsici</name>
    <dbReference type="NCBI Taxonomy" id="5467"/>
    <lineage>
        <taxon>Eukaryota</taxon>
        <taxon>Fungi</taxon>
        <taxon>Dikarya</taxon>
        <taxon>Ascomycota</taxon>
        <taxon>Pezizomycotina</taxon>
        <taxon>Sordariomycetes</taxon>
        <taxon>Hypocreomycetidae</taxon>
        <taxon>Glomerellales</taxon>
        <taxon>Glomerellaceae</taxon>
        <taxon>Colletotrichum</taxon>
        <taxon>Colletotrichum truncatum species complex</taxon>
    </lineage>
</organism>
<evidence type="ECO:0000313" key="1">
    <source>
        <dbReference type="EMBL" id="KAL0939526.1"/>
    </source>
</evidence>
<accession>A0ACC3Z5Z3</accession>
<name>A0ACC3Z5Z3_COLTU</name>
<reference evidence="1 2" key="1">
    <citation type="journal article" date="2020" name="Phytopathology">
        <title>Genome Sequence Resources of Colletotrichum truncatum, C. plurivorum, C. musicola, and C. sojae: Four Species Pathogenic to Soybean (Glycine max).</title>
        <authorList>
            <person name="Rogerio F."/>
            <person name="Boufleur T.R."/>
            <person name="Ciampi-Guillardi M."/>
            <person name="Sukno S.A."/>
            <person name="Thon M.R."/>
            <person name="Massola Junior N.S."/>
            <person name="Baroncelli R."/>
        </authorList>
    </citation>
    <scope>NUCLEOTIDE SEQUENCE [LARGE SCALE GENOMIC DNA]</scope>
    <source>
        <strain evidence="1 2">CMES1059</strain>
    </source>
</reference>
<protein>
    <submittedName>
        <fullName evidence="1">Uncharacterized protein</fullName>
    </submittedName>
</protein>